<dbReference type="Proteomes" id="UP000614047">
    <property type="component" value="Unassembled WGS sequence"/>
</dbReference>
<dbReference type="InterPro" id="IPR045450">
    <property type="entry name" value="VMAP_C"/>
</dbReference>
<evidence type="ECO:0000259" key="2">
    <source>
        <dbReference type="Pfam" id="PF19969"/>
    </source>
</evidence>
<dbReference type="InterPro" id="IPR045453">
    <property type="entry name" value="VMAP-M8"/>
</dbReference>
<dbReference type="InterPro" id="IPR009003">
    <property type="entry name" value="Peptidase_S1_PA"/>
</dbReference>
<dbReference type="RefSeq" id="WP_197015931.1">
    <property type="nucleotide sequence ID" value="NZ_BAABES010000003.1"/>
</dbReference>
<keyword evidence="5" id="KW-1185">Reference proteome</keyword>
<evidence type="ECO:0000259" key="3">
    <source>
        <dbReference type="Pfam" id="PF20028"/>
    </source>
</evidence>
<dbReference type="Pfam" id="PF19969">
    <property type="entry name" value="VMAP-M8"/>
    <property type="match status" value="1"/>
</dbReference>
<dbReference type="Pfam" id="PF13365">
    <property type="entry name" value="Trypsin_2"/>
    <property type="match status" value="1"/>
</dbReference>
<comment type="caution">
    <text evidence="4">The sequence shown here is derived from an EMBL/GenBank/DDBJ whole genome shotgun (WGS) entry which is preliminary data.</text>
</comment>
<dbReference type="Gene3D" id="2.40.10.120">
    <property type="match status" value="1"/>
</dbReference>
<organism evidence="4 5">
    <name type="scientific">Actinomadura viridis</name>
    <dbReference type="NCBI Taxonomy" id="58110"/>
    <lineage>
        <taxon>Bacteria</taxon>
        <taxon>Bacillati</taxon>
        <taxon>Actinomycetota</taxon>
        <taxon>Actinomycetes</taxon>
        <taxon>Streptosporangiales</taxon>
        <taxon>Thermomonosporaceae</taxon>
        <taxon>Actinomadura</taxon>
    </lineage>
</organism>
<feature type="region of interest" description="Disordered" evidence="1">
    <location>
        <begin position="529"/>
        <end position="548"/>
    </location>
</feature>
<proteinExistence type="predicted"/>
<gene>
    <name evidence="4" type="ORF">IW256_008046</name>
</gene>
<dbReference type="Pfam" id="PF20028">
    <property type="entry name" value="VMAP-C"/>
    <property type="match status" value="1"/>
</dbReference>
<feature type="compositionally biased region" description="Basic and acidic residues" evidence="1">
    <location>
        <begin position="529"/>
        <end position="541"/>
    </location>
</feature>
<dbReference type="AlphaFoldDB" id="A0A931GN35"/>
<feature type="domain" description="vWA-MoxR associated protein C-terminal" evidence="3">
    <location>
        <begin position="329"/>
        <end position="552"/>
    </location>
</feature>
<evidence type="ECO:0000313" key="5">
    <source>
        <dbReference type="Proteomes" id="UP000614047"/>
    </source>
</evidence>
<evidence type="ECO:0000256" key="1">
    <source>
        <dbReference type="SAM" id="MobiDB-lite"/>
    </source>
</evidence>
<accession>A0A931GN35</accession>
<feature type="domain" description="vWA-MoxR associated protein middle region 8" evidence="2">
    <location>
        <begin position="198"/>
        <end position="292"/>
    </location>
</feature>
<sequence length="564" mass="63455">MPDLTWRARVRGGPGGRLGAGFLIAPDLVMTCAHVVRDLDEAVVDFPGVQHDLPAKVERCSEWRRQGDGGDVALLRLSAPARPRPARLAHLRDLGRAPREPGNPFGLRTYTTYGFPKPAESHERHATVRSGPHMVQRQEWWQLDPVAGERVQKGYSGAAVYDPRTGEVAGMVTEADAATGTAKMLPITTIRLYWDELDDLLPLDWLTSEARRELRLLLAGMPCTEAMRAEVFRLTGGKPRLRSAWDPVRHLGDGWPEEPDRLRDYLTALDQYLPPEPAAELGRWIARHLPAARPLPAPSRPAAVVVRLDPLTHGGFDLTVQTWIDGVTATSFPTRTVAKEEVRRAVEDGVREASREVVDHDWRIEFAVPLRWLTKPYDEWTIARGMPMRRFPLVVRDVERLRPRSAGASPDDHLRRYQARQRWEVLGGSPRPAPYPIGCDTHPRTKAGLERKLEARLDRCLLVYGARPPTAWLQAALGTGVPVMLWPRGRCTDHEHGDCHGHRLRDDLVEAVRQRPPEDLPRVAMELRRQASDAPEDEPHCGRGLTLFYDDPSRLPDPPCSMEM</sequence>
<dbReference type="EMBL" id="JADOUA010000001">
    <property type="protein sequence ID" value="MBG6093933.1"/>
    <property type="molecule type" value="Genomic_DNA"/>
</dbReference>
<protein>
    <submittedName>
        <fullName evidence="4">V8-like Glu-specific endopeptidase</fullName>
    </submittedName>
</protein>
<name>A0A931GN35_9ACTN</name>
<evidence type="ECO:0000313" key="4">
    <source>
        <dbReference type="EMBL" id="MBG6093933.1"/>
    </source>
</evidence>
<reference evidence="4" key="1">
    <citation type="submission" date="2020-11" db="EMBL/GenBank/DDBJ databases">
        <title>Sequencing the genomes of 1000 actinobacteria strains.</title>
        <authorList>
            <person name="Klenk H.-P."/>
        </authorList>
    </citation>
    <scope>NUCLEOTIDE SEQUENCE</scope>
    <source>
        <strain evidence="4">DSM 43175</strain>
    </source>
</reference>
<dbReference type="SUPFAM" id="SSF50494">
    <property type="entry name" value="Trypsin-like serine proteases"/>
    <property type="match status" value="1"/>
</dbReference>